<dbReference type="InterPro" id="IPR027417">
    <property type="entry name" value="P-loop_NTPase"/>
</dbReference>
<evidence type="ECO:0000256" key="5">
    <source>
        <dbReference type="ARBA" id="ARBA00022737"/>
    </source>
</evidence>
<dbReference type="InterPro" id="IPR003439">
    <property type="entry name" value="ABC_transporter-like_ATP-bd"/>
</dbReference>
<dbReference type="Proteomes" id="UP000325113">
    <property type="component" value="Unassembled WGS sequence"/>
</dbReference>
<name>A0A5A8D5A0_CAFRO</name>
<dbReference type="PANTHER" id="PTHR43394:SF17">
    <property type="entry name" value="MITOCHONDRIAL POTASSIUM CHANNEL ATP-BINDING SUBUNIT"/>
    <property type="match status" value="1"/>
</dbReference>
<keyword evidence="13" id="KW-0406">Ion transport</keyword>
<dbReference type="EMBL" id="VLTN01000028">
    <property type="protein sequence ID" value="KAA0151232.1"/>
    <property type="molecule type" value="Genomic_DNA"/>
</dbReference>
<dbReference type="Proteomes" id="UP000322899">
    <property type="component" value="Unassembled WGS sequence"/>
</dbReference>
<keyword evidence="11" id="KW-1278">Translocase</keyword>
<dbReference type="InterPro" id="IPR017871">
    <property type="entry name" value="ABC_transporter-like_CS"/>
</dbReference>
<dbReference type="OrthoDB" id="6500128at2759"/>
<gene>
    <name evidence="26" type="ORF">FNF27_04164</name>
    <name evidence="24" type="ORF">FNF28_05921</name>
    <name evidence="23" type="ORF">FNF29_04707</name>
    <name evidence="25" type="ORF">FNF31_04806</name>
</gene>
<evidence type="ECO:0000313" key="23">
    <source>
        <dbReference type="EMBL" id="KAA0151232.1"/>
    </source>
</evidence>
<evidence type="ECO:0000256" key="2">
    <source>
        <dbReference type="ARBA" id="ARBA00022448"/>
    </source>
</evidence>
<proteinExistence type="predicted"/>
<evidence type="ECO:0000256" key="11">
    <source>
        <dbReference type="ARBA" id="ARBA00022967"/>
    </source>
</evidence>
<dbReference type="Proteomes" id="UP000323011">
    <property type="component" value="Unassembled WGS sequence"/>
</dbReference>
<dbReference type="Pfam" id="PF00005">
    <property type="entry name" value="ABC_tran"/>
    <property type="match status" value="1"/>
</dbReference>
<dbReference type="Pfam" id="PF00664">
    <property type="entry name" value="ABC_membrane"/>
    <property type="match status" value="1"/>
</dbReference>
<dbReference type="InterPro" id="IPR011527">
    <property type="entry name" value="ABC1_TM_dom"/>
</dbReference>
<keyword evidence="2" id="KW-0813">Transport</keyword>
<evidence type="ECO:0000259" key="22">
    <source>
        <dbReference type="PROSITE" id="PS50929"/>
    </source>
</evidence>
<evidence type="ECO:0000256" key="16">
    <source>
        <dbReference type="ARBA" id="ARBA00023180"/>
    </source>
</evidence>
<evidence type="ECO:0000256" key="13">
    <source>
        <dbReference type="ARBA" id="ARBA00023065"/>
    </source>
</evidence>
<dbReference type="PROSITE" id="PS50929">
    <property type="entry name" value="ABC_TM1F"/>
    <property type="match status" value="1"/>
</dbReference>
<keyword evidence="10" id="KW-0630">Potassium</keyword>
<accession>A0A5A8D5A0</accession>
<keyword evidence="4 20" id="KW-0812">Transmembrane</keyword>
<evidence type="ECO:0000313" key="24">
    <source>
        <dbReference type="EMBL" id="KAA0159286.1"/>
    </source>
</evidence>
<comment type="caution">
    <text evidence="25">The sequence shown here is derived from an EMBL/GenBank/DDBJ whole genome shotgun (WGS) entry which is preliminary data.</text>
</comment>
<keyword evidence="12 20" id="KW-1133">Transmembrane helix</keyword>
<evidence type="ECO:0000259" key="21">
    <source>
        <dbReference type="PROSITE" id="PS50893"/>
    </source>
</evidence>
<dbReference type="EMBL" id="VLTM01000053">
    <property type="protein sequence ID" value="KAA0159440.1"/>
    <property type="molecule type" value="Genomic_DNA"/>
</dbReference>
<keyword evidence="7" id="KW-0999">Mitochondrion inner membrane</keyword>
<dbReference type="GO" id="GO:0005743">
    <property type="term" value="C:mitochondrial inner membrane"/>
    <property type="evidence" value="ECO:0007669"/>
    <property type="project" value="UniProtKB-SubCell"/>
</dbReference>
<evidence type="ECO:0000256" key="4">
    <source>
        <dbReference type="ARBA" id="ARBA00022692"/>
    </source>
</evidence>
<dbReference type="SMART" id="SM00382">
    <property type="entry name" value="AAA"/>
    <property type="match status" value="1"/>
</dbReference>
<dbReference type="Proteomes" id="UP000324907">
    <property type="component" value="Unassembled WGS sequence"/>
</dbReference>
<evidence type="ECO:0000256" key="12">
    <source>
        <dbReference type="ARBA" id="ARBA00022989"/>
    </source>
</evidence>
<feature type="domain" description="ABC transporter" evidence="21">
    <location>
        <begin position="329"/>
        <end position="566"/>
    </location>
</feature>
<evidence type="ECO:0000256" key="18">
    <source>
        <dbReference type="ARBA" id="ARBA00041416"/>
    </source>
</evidence>
<evidence type="ECO:0000256" key="9">
    <source>
        <dbReference type="ARBA" id="ARBA00022946"/>
    </source>
</evidence>
<feature type="domain" description="ABC transmembrane type-1" evidence="22">
    <location>
        <begin position="17"/>
        <end position="296"/>
    </location>
</feature>
<evidence type="ECO:0000256" key="8">
    <source>
        <dbReference type="ARBA" id="ARBA00022840"/>
    </source>
</evidence>
<dbReference type="SUPFAM" id="SSF90123">
    <property type="entry name" value="ABC transporter transmembrane region"/>
    <property type="match status" value="1"/>
</dbReference>
<sequence>MVTHLWEWVRPELPWLVAGAALAVGAAALSVLAPGAVGRLQDSAASGSSPVPALVTLGGLVLGRFALEYGASTVITASCQNVADRMRMELFSQLLRSDIAFFDASSTGQLAKHLDSDVKQVRDAIRDVASKGVRAAATTVGGLATLLWLSPTLTGGLVVLLAPLVLAGNLFGAHMRRLASASSDASAAAAGVASESLANVRVVRAFNAEPAEQRRYGDALKVASDRSRDVAQAVSFFAGGATLALNAVTGAVLAGGSALVAAGAMTQGQVGTFLVHTLGLSGSLEAVSLQVNGTNKALGAATRLSNMLDAKPTANAPGGAQPGPLEGDIEWRGVGFAYPSRPSAKVLDDLSLSVKRGSTLALVGGSGAGKSTAGQLLLRFYDPDAGAVLVDGHDLRDVDPRWYRESVAVVPQHPLLFAASVLDNVLYGKPDATRAQVENALREAQCDFVFDLPEGLDTVLSEGGGSLSGGQKQRLSLARALVRDPRILLLDEATAALDAESEGKVQAALERACQARRRTVVVIAHRLSTVRMADSIAVLQRGRVVEQGTHAELLRRGGAYASLVQKQRGADHASLE</sequence>
<reference evidence="27 28" key="1">
    <citation type="submission" date="2019-07" db="EMBL/GenBank/DDBJ databases">
        <title>Genomes of Cafeteria roenbergensis.</title>
        <authorList>
            <person name="Fischer M.G."/>
            <person name="Hackl T."/>
            <person name="Roman M."/>
        </authorList>
    </citation>
    <scope>NUCLEOTIDE SEQUENCE [LARGE SCALE GENOMIC DNA]</scope>
    <source>
        <strain evidence="23 28">BVI</strain>
        <strain evidence="25 30">Cflag</strain>
        <strain evidence="26 27">E4-10P</strain>
        <strain evidence="24 29">RCC970-E3</strain>
    </source>
</reference>
<dbReference type="InterPro" id="IPR039421">
    <property type="entry name" value="Type_1_exporter"/>
</dbReference>
<evidence type="ECO:0000313" key="29">
    <source>
        <dbReference type="Proteomes" id="UP000324907"/>
    </source>
</evidence>
<evidence type="ECO:0000256" key="14">
    <source>
        <dbReference type="ARBA" id="ARBA00023128"/>
    </source>
</evidence>
<evidence type="ECO:0000256" key="17">
    <source>
        <dbReference type="ARBA" id="ARBA00040439"/>
    </source>
</evidence>
<evidence type="ECO:0000256" key="6">
    <source>
        <dbReference type="ARBA" id="ARBA00022741"/>
    </source>
</evidence>
<keyword evidence="9" id="KW-0809">Transit peptide</keyword>
<evidence type="ECO:0000256" key="1">
    <source>
        <dbReference type="ARBA" id="ARBA00004448"/>
    </source>
</evidence>
<dbReference type="EMBL" id="VLTL01000132">
    <property type="protein sequence ID" value="KAA0159286.1"/>
    <property type="molecule type" value="Genomic_DNA"/>
</dbReference>
<feature type="transmembrane region" description="Helical" evidence="20">
    <location>
        <begin position="13"/>
        <end position="33"/>
    </location>
</feature>
<dbReference type="EMBL" id="VLTO01000023">
    <property type="protein sequence ID" value="KAA0174371.1"/>
    <property type="molecule type" value="Genomic_DNA"/>
</dbReference>
<evidence type="ECO:0000313" key="28">
    <source>
        <dbReference type="Proteomes" id="UP000323011"/>
    </source>
</evidence>
<dbReference type="PANTHER" id="PTHR43394">
    <property type="entry name" value="ATP-DEPENDENT PERMEASE MDL1, MITOCHONDRIAL"/>
    <property type="match status" value="1"/>
</dbReference>
<dbReference type="InterPro" id="IPR003593">
    <property type="entry name" value="AAA+_ATPase"/>
</dbReference>
<keyword evidence="28" id="KW-1185">Reference proteome</keyword>
<evidence type="ECO:0000256" key="10">
    <source>
        <dbReference type="ARBA" id="ARBA00022958"/>
    </source>
</evidence>
<dbReference type="SUPFAM" id="SSF52540">
    <property type="entry name" value="P-loop containing nucleoside triphosphate hydrolases"/>
    <property type="match status" value="1"/>
</dbReference>
<protein>
    <recommendedName>
        <fullName evidence="17">Mitochondrial potassium channel ATP-binding subunit</fullName>
    </recommendedName>
    <alternativeName>
        <fullName evidence="19">ATP-binding cassette sub-family B member 8, mitochondrial</fullName>
    </alternativeName>
    <alternativeName>
        <fullName evidence="18">Mitochondrial sulfonylurea-receptor</fullName>
    </alternativeName>
</protein>
<dbReference type="GO" id="GO:0006813">
    <property type="term" value="P:potassium ion transport"/>
    <property type="evidence" value="ECO:0007669"/>
    <property type="project" value="UniProtKB-KW"/>
</dbReference>
<evidence type="ECO:0000313" key="30">
    <source>
        <dbReference type="Proteomes" id="UP000325113"/>
    </source>
</evidence>
<evidence type="ECO:0000313" key="26">
    <source>
        <dbReference type="EMBL" id="KAA0174371.1"/>
    </source>
</evidence>
<dbReference type="FunFam" id="3.40.50.300:FF:000479">
    <property type="entry name" value="Multidrug resistance protein 1A"/>
    <property type="match status" value="1"/>
</dbReference>
<keyword evidence="3" id="KW-0633">Potassium transport</keyword>
<dbReference type="OMA" id="HDRWASG"/>
<keyword evidence="16" id="KW-0325">Glycoprotein</keyword>
<evidence type="ECO:0000313" key="25">
    <source>
        <dbReference type="EMBL" id="KAA0159440.1"/>
    </source>
</evidence>
<keyword evidence="6" id="KW-0547">Nucleotide-binding</keyword>
<keyword evidence="15 20" id="KW-0472">Membrane</keyword>
<comment type="subcellular location">
    <subcellularLocation>
        <location evidence="1">Mitochondrion inner membrane</location>
        <topology evidence="1">Multi-pass membrane protein</topology>
    </subcellularLocation>
</comment>
<evidence type="ECO:0000256" key="19">
    <source>
        <dbReference type="ARBA" id="ARBA00042968"/>
    </source>
</evidence>
<evidence type="ECO:0000256" key="7">
    <source>
        <dbReference type="ARBA" id="ARBA00022792"/>
    </source>
</evidence>
<dbReference type="Gene3D" id="3.40.50.300">
    <property type="entry name" value="P-loop containing nucleotide triphosphate hydrolases"/>
    <property type="match status" value="1"/>
</dbReference>
<dbReference type="AlphaFoldDB" id="A0A5A8D5A0"/>
<dbReference type="PROSITE" id="PS50893">
    <property type="entry name" value="ABC_TRANSPORTER_2"/>
    <property type="match status" value="1"/>
</dbReference>
<feature type="transmembrane region" description="Helical" evidence="20">
    <location>
        <begin position="155"/>
        <end position="173"/>
    </location>
</feature>
<dbReference type="InterPro" id="IPR036640">
    <property type="entry name" value="ABC1_TM_sf"/>
</dbReference>
<evidence type="ECO:0000256" key="15">
    <source>
        <dbReference type="ARBA" id="ARBA00023136"/>
    </source>
</evidence>
<evidence type="ECO:0000313" key="27">
    <source>
        <dbReference type="Proteomes" id="UP000322899"/>
    </source>
</evidence>
<evidence type="ECO:0000256" key="20">
    <source>
        <dbReference type="SAM" id="Phobius"/>
    </source>
</evidence>
<organism evidence="25 30">
    <name type="scientific">Cafeteria roenbergensis</name>
    <name type="common">Marine flagellate</name>
    <dbReference type="NCBI Taxonomy" id="33653"/>
    <lineage>
        <taxon>Eukaryota</taxon>
        <taxon>Sar</taxon>
        <taxon>Stramenopiles</taxon>
        <taxon>Bigyra</taxon>
        <taxon>Opalozoa</taxon>
        <taxon>Bicosoecida</taxon>
        <taxon>Cafeteriaceae</taxon>
        <taxon>Cafeteria</taxon>
    </lineage>
</organism>
<keyword evidence="14" id="KW-0496">Mitochondrion</keyword>
<dbReference type="GO" id="GO:0090374">
    <property type="term" value="P:oligopeptide export from mitochondrion"/>
    <property type="evidence" value="ECO:0007669"/>
    <property type="project" value="TreeGrafter"/>
</dbReference>
<dbReference type="GO" id="GO:0016887">
    <property type="term" value="F:ATP hydrolysis activity"/>
    <property type="evidence" value="ECO:0007669"/>
    <property type="project" value="InterPro"/>
</dbReference>
<keyword evidence="8" id="KW-0067">ATP-binding</keyword>
<evidence type="ECO:0000256" key="3">
    <source>
        <dbReference type="ARBA" id="ARBA00022538"/>
    </source>
</evidence>
<dbReference type="PROSITE" id="PS00211">
    <property type="entry name" value="ABC_TRANSPORTER_1"/>
    <property type="match status" value="1"/>
</dbReference>
<keyword evidence="5" id="KW-0677">Repeat</keyword>
<dbReference type="Gene3D" id="1.20.1560.10">
    <property type="entry name" value="ABC transporter type 1, transmembrane domain"/>
    <property type="match status" value="1"/>
</dbReference>
<dbReference type="GO" id="GO:0005524">
    <property type="term" value="F:ATP binding"/>
    <property type="evidence" value="ECO:0007669"/>
    <property type="project" value="UniProtKB-KW"/>
</dbReference>
<dbReference type="GO" id="GO:0015421">
    <property type="term" value="F:ABC-type oligopeptide transporter activity"/>
    <property type="evidence" value="ECO:0007669"/>
    <property type="project" value="TreeGrafter"/>
</dbReference>